<comment type="caution">
    <text evidence="2">The sequence shown here is derived from an EMBL/GenBank/DDBJ whole genome shotgun (WGS) entry which is preliminary data.</text>
</comment>
<keyword evidence="1" id="KW-1133">Transmembrane helix</keyword>
<gene>
    <name evidence="2" type="ORF">QF035_011209</name>
</gene>
<sequence>MTTRTDNDLRLKLYRSYVMMSRRLAEDDQDLDRRFDKIMDDIDRQNQPAPIAAAIRRLGDARHAAAETGRRLIASKLVKSAAGLGMAIVTATTRVVAGVINVMSAATAGAATALAVTALTDRFPARRRRARRRERDTIAPTPAE</sequence>
<proteinExistence type="predicted"/>
<dbReference type="Proteomes" id="UP001230328">
    <property type="component" value="Unassembled WGS sequence"/>
</dbReference>
<accession>A0ABU0TCP9</accession>
<keyword evidence="3" id="KW-1185">Reference proteome</keyword>
<dbReference type="RefSeq" id="WP_307532274.1">
    <property type="nucleotide sequence ID" value="NZ_JAUSZI010000003.1"/>
</dbReference>
<reference evidence="2 3" key="1">
    <citation type="submission" date="2023-07" db="EMBL/GenBank/DDBJ databases">
        <title>Comparative genomics of wheat-associated soil bacteria to identify genetic determinants of phenazine resistance.</title>
        <authorList>
            <person name="Mouncey N."/>
        </authorList>
    </citation>
    <scope>NUCLEOTIDE SEQUENCE [LARGE SCALE GENOMIC DNA]</scope>
    <source>
        <strain evidence="2 3">V2I4</strain>
    </source>
</reference>
<organism evidence="2 3">
    <name type="scientific">Streptomyces umbrinus</name>
    <dbReference type="NCBI Taxonomy" id="67370"/>
    <lineage>
        <taxon>Bacteria</taxon>
        <taxon>Bacillati</taxon>
        <taxon>Actinomycetota</taxon>
        <taxon>Actinomycetes</taxon>
        <taxon>Kitasatosporales</taxon>
        <taxon>Streptomycetaceae</taxon>
        <taxon>Streptomyces</taxon>
        <taxon>Streptomyces phaeochromogenes group</taxon>
    </lineage>
</organism>
<name>A0ABU0TCP9_9ACTN</name>
<keyword evidence="1" id="KW-0472">Membrane</keyword>
<evidence type="ECO:0008006" key="4">
    <source>
        <dbReference type="Google" id="ProtNLM"/>
    </source>
</evidence>
<protein>
    <recommendedName>
        <fullName evidence="4">Integral membrane protein</fullName>
    </recommendedName>
</protein>
<evidence type="ECO:0000256" key="1">
    <source>
        <dbReference type="SAM" id="Phobius"/>
    </source>
</evidence>
<dbReference type="EMBL" id="JAUSZI010000003">
    <property type="protein sequence ID" value="MDQ1033540.1"/>
    <property type="molecule type" value="Genomic_DNA"/>
</dbReference>
<keyword evidence="1" id="KW-0812">Transmembrane</keyword>
<evidence type="ECO:0000313" key="2">
    <source>
        <dbReference type="EMBL" id="MDQ1033540.1"/>
    </source>
</evidence>
<evidence type="ECO:0000313" key="3">
    <source>
        <dbReference type="Proteomes" id="UP001230328"/>
    </source>
</evidence>
<feature type="transmembrane region" description="Helical" evidence="1">
    <location>
        <begin position="106"/>
        <end position="125"/>
    </location>
</feature>